<keyword evidence="2" id="KW-1133">Transmembrane helix</keyword>
<dbReference type="Proteomes" id="UP000759537">
    <property type="component" value="Unassembled WGS sequence"/>
</dbReference>
<organism evidence="3 4">
    <name type="scientific">Russula ochroleuca</name>
    <dbReference type="NCBI Taxonomy" id="152965"/>
    <lineage>
        <taxon>Eukaryota</taxon>
        <taxon>Fungi</taxon>
        <taxon>Dikarya</taxon>
        <taxon>Basidiomycota</taxon>
        <taxon>Agaricomycotina</taxon>
        <taxon>Agaricomycetes</taxon>
        <taxon>Russulales</taxon>
        <taxon>Russulaceae</taxon>
        <taxon>Russula</taxon>
    </lineage>
</organism>
<gene>
    <name evidence="3" type="ORF">DFH94DRAFT_696008</name>
</gene>
<keyword evidence="4" id="KW-1185">Reference proteome</keyword>
<name>A0A9P5JZD7_9AGAM</name>
<evidence type="ECO:0000313" key="4">
    <source>
        <dbReference type="Proteomes" id="UP000759537"/>
    </source>
</evidence>
<evidence type="ECO:0000256" key="2">
    <source>
        <dbReference type="SAM" id="Phobius"/>
    </source>
</evidence>
<proteinExistence type="predicted"/>
<dbReference type="AlphaFoldDB" id="A0A9P5JZD7"/>
<feature type="compositionally biased region" description="Low complexity" evidence="1">
    <location>
        <begin position="288"/>
        <end position="305"/>
    </location>
</feature>
<comment type="caution">
    <text evidence="3">The sequence shown here is derived from an EMBL/GenBank/DDBJ whole genome shotgun (WGS) entry which is preliminary data.</text>
</comment>
<accession>A0A9P5JZD7</accession>
<feature type="compositionally biased region" description="Polar residues" evidence="1">
    <location>
        <begin position="84"/>
        <end position="95"/>
    </location>
</feature>
<reference evidence="3" key="2">
    <citation type="journal article" date="2020" name="Nat. Commun.">
        <title>Large-scale genome sequencing of mycorrhizal fungi provides insights into the early evolution of symbiotic traits.</title>
        <authorList>
            <person name="Miyauchi S."/>
            <person name="Kiss E."/>
            <person name="Kuo A."/>
            <person name="Drula E."/>
            <person name="Kohler A."/>
            <person name="Sanchez-Garcia M."/>
            <person name="Morin E."/>
            <person name="Andreopoulos B."/>
            <person name="Barry K.W."/>
            <person name="Bonito G."/>
            <person name="Buee M."/>
            <person name="Carver A."/>
            <person name="Chen C."/>
            <person name="Cichocki N."/>
            <person name="Clum A."/>
            <person name="Culley D."/>
            <person name="Crous P.W."/>
            <person name="Fauchery L."/>
            <person name="Girlanda M."/>
            <person name="Hayes R.D."/>
            <person name="Keri Z."/>
            <person name="LaButti K."/>
            <person name="Lipzen A."/>
            <person name="Lombard V."/>
            <person name="Magnuson J."/>
            <person name="Maillard F."/>
            <person name="Murat C."/>
            <person name="Nolan M."/>
            <person name="Ohm R.A."/>
            <person name="Pangilinan J."/>
            <person name="Pereira M.F."/>
            <person name="Perotto S."/>
            <person name="Peter M."/>
            <person name="Pfister S."/>
            <person name="Riley R."/>
            <person name="Sitrit Y."/>
            <person name="Stielow J.B."/>
            <person name="Szollosi G."/>
            <person name="Zifcakova L."/>
            <person name="Stursova M."/>
            <person name="Spatafora J.W."/>
            <person name="Tedersoo L."/>
            <person name="Vaario L.M."/>
            <person name="Yamada A."/>
            <person name="Yan M."/>
            <person name="Wang P."/>
            <person name="Xu J."/>
            <person name="Bruns T."/>
            <person name="Baldrian P."/>
            <person name="Vilgalys R."/>
            <person name="Dunand C."/>
            <person name="Henrissat B."/>
            <person name="Grigoriev I.V."/>
            <person name="Hibbett D."/>
            <person name="Nagy L.G."/>
            <person name="Martin F.M."/>
        </authorList>
    </citation>
    <scope>NUCLEOTIDE SEQUENCE</scope>
    <source>
        <strain evidence="3">Prilba</strain>
    </source>
</reference>
<dbReference type="EMBL" id="WHVB01000019">
    <property type="protein sequence ID" value="KAF8473088.1"/>
    <property type="molecule type" value="Genomic_DNA"/>
</dbReference>
<evidence type="ECO:0000313" key="3">
    <source>
        <dbReference type="EMBL" id="KAF8473088.1"/>
    </source>
</evidence>
<reference evidence="3" key="1">
    <citation type="submission" date="2019-10" db="EMBL/GenBank/DDBJ databases">
        <authorList>
            <consortium name="DOE Joint Genome Institute"/>
            <person name="Kuo A."/>
            <person name="Miyauchi S."/>
            <person name="Kiss E."/>
            <person name="Drula E."/>
            <person name="Kohler A."/>
            <person name="Sanchez-Garcia M."/>
            <person name="Andreopoulos B."/>
            <person name="Barry K.W."/>
            <person name="Bonito G."/>
            <person name="Buee M."/>
            <person name="Carver A."/>
            <person name="Chen C."/>
            <person name="Cichocki N."/>
            <person name="Clum A."/>
            <person name="Culley D."/>
            <person name="Crous P.W."/>
            <person name="Fauchery L."/>
            <person name="Girlanda M."/>
            <person name="Hayes R."/>
            <person name="Keri Z."/>
            <person name="LaButti K."/>
            <person name="Lipzen A."/>
            <person name="Lombard V."/>
            <person name="Magnuson J."/>
            <person name="Maillard F."/>
            <person name="Morin E."/>
            <person name="Murat C."/>
            <person name="Nolan M."/>
            <person name="Ohm R."/>
            <person name="Pangilinan J."/>
            <person name="Pereira M."/>
            <person name="Perotto S."/>
            <person name="Peter M."/>
            <person name="Riley R."/>
            <person name="Sitrit Y."/>
            <person name="Stielow B."/>
            <person name="Szollosi G."/>
            <person name="Zifcakova L."/>
            <person name="Stursova M."/>
            <person name="Spatafora J.W."/>
            <person name="Tedersoo L."/>
            <person name="Vaario L.-M."/>
            <person name="Yamada A."/>
            <person name="Yan M."/>
            <person name="Wang P."/>
            <person name="Xu J."/>
            <person name="Bruns T."/>
            <person name="Baldrian P."/>
            <person name="Vilgalys R."/>
            <person name="Henrissat B."/>
            <person name="Grigoriev I.V."/>
            <person name="Hibbett D."/>
            <person name="Nagy L.G."/>
            <person name="Martin F.M."/>
        </authorList>
    </citation>
    <scope>NUCLEOTIDE SEQUENCE</scope>
    <source>
        <strain evidence="3">Prilba</strain>
    </source>
</reference>
<evidence type="ECO:0000256" key="1">
    <source>
        <dbReference type="SAM" id="MobiDB-lite"/>
    </source>
</evidence>
<dbReference type="OrthoDB" id="3266616at2759"/>
<keyword evidence="2" id="KW-0812">Transmembrane</keyword>
<keyword evidence="2" id="KW-0472">Membrane</keyword>
<feature type="compositionally biased region" description="Low complexity" evidence="1">
    <location>
        <begin position="195"/>
        <end position="211"/>
    </location>
</feature>
<protein>
    <submittedName>
        <fullName evidence="3">Uncharacterized protein</fullName>
    </submittedName>
</protein>
<feature type="compositionally biased region" description="Pro residues" evidence="1">
    <location>
        <begin position="233"/>
        <end position="287"/>
    </location>
</feature>
<feature type="transmembrane region" description="Helical" evidence="2">
    <location>
        <begin position="25"/>
        <end position="48"/>
    </location>
</feature>
<feature type="region of interest" description="Disordered" evidence="1">
    <location>
        <begin position="77"/>
        <end position="108"/>
    </location>
</feature>
<sequence length="397" mass="41422">MKPSAHTLRGPPASKSLPAHLLHTLYVFCATSLMLVLAVISFLFVLLFKSIMPAPAPRRPGRHVTFLEPSIVIPPSAAERRSSTAKATPSLSLTATPRELEPPTPDVAEDPLRTLVRICGFLASNSARAWRGEALPATPPLAGLALYLDAVHEDLERINEMAEDRGTEGGEEEVTAGEVKVTDSVSAGEGDSEAEAAASESAGPGASADAAADAHDEPGLVGPDQATTHARRSPPPPPPPPSQLPTTPRRPPSPPPLSQLPIIPPVPPTSTSTPTPPAPEPAAPSDPIPLADTTTPATTTTTTMTQGPRKRKDAVLRTTRPSIDPSNADALADADDAAMRAAALFSRVADLGAGLFDGAVRERGAALWTAFSRHRTSPEVPVPPLPRTRFAAPGERS</sequence>
<feature type="region of interest" description="Disordered" evidence="1">
    <location>
        <begin position="163"/>
        <end position="329"/>
    </location>
</feature>
<feature type="region of interest" description="Disordered" evidence="1">
    <location>
        <begin position="374"/>
        <end position="397"/>
    </location>
</feature>